<dbReference type="AlphaFoldDB" id="A0A1C3NSW8"/>
<accession>A0A1C3NSW8</accession>
<organism evidence="2 3">
    <name type="scientific">Candidatus Protofrankia californiensis</name>
    <dbReference type="NCBI Taxonomy" id="1839754"/>
    <lineage>
        <taxon>Bacteria</taxon>
        <taxon>Bacillati</taxon>
        <taxon>Actinomycetota</taxon>
        <taxon>Actinomycetes</taxon>
        <taxon>Frankiales</taxon>
        <taxon>Frankiaceae</taxon>
        <taxon>Protofrankia</taxon>
    </lineage>
</organism>
<proteinExistence type="predicted"/>
<sequence>MSRRKPCCGGDGVVDGTSCPSCFPRAVSGERGPKPKAVTIPTSTKEIKGLIRKKRIDKTTTKDGVTTRDRLTGRESTTLTPAQKKELARRQAAAQKGRRS</sequence>
<name>A0A1C3NSW8_9ACTN</name>
<protein>
    <submittedName>
        <fullName evidence="2">Uncharacterized protein</fullName>
    </submittedName>
</protein>
<gene>
    <name evidence="2" type="ORF">FDG2_0127</name>
</gene>
<feature type="compositionally biased region" description="Basic and acidic residues" evidence="1">
    <location>
        <begin position="58"/>
        <end position="73"/>
    </location>
</feature>
<evidence type="ECO:0000313" key="2">
    <source>
        <dbReference type="EMBL" id="SBW17242.1"/>
    </source>
</evidence>
<dbReference type="EMBL" id="FLUV01000053">
    <property type="protein sequence ID" value="SBW17242.1"/>
    <property type="molecule type" value="Genomic_DNA"/>
</dbReference>
<feature type="compositionally biased region" description="Low complexity" evidence="1">
    <location>
        <begin position="90"/>
        <end position="100"/>
    </location>
</feature>
<keyword evidence="3" id="KW-1185">Reference proteome</keyword>
<feature type="region of interest" description="Disordered" evidence="1">
    <location>
        <begin position="58"/>
        <end position="100"/>
    </location>
</feature>
<dbReference type="Proteomes" id="UP000199013">
    <property type="component" value="Unassembled WGS sequence"/>
</dbReference>
<evidence type="ECO:0000313" key="3">
    <source>
        <dbReference type="Proteomes" id="UP000199013"/>
    </source>
</evidence>
<reference evidence="3" key="1">
    <citation type="submission" date="2016-02" db="EMBL/GenBank/DDBJ databases">
        <authorList>
            <person name="Wibberg D."/>
        </authorList>
    </citation>
    <scope>NUCLEOTIDE SEQUENCE [LARGE SCALE GENOMIC DNA]</scope>
</reference>
<evidence type="ECO:0000256" key="1">
    <source>
        <dbReference type="SAM" id="MobiDB-lite"/>
    </source>
</evidence>